<feature type="region of interest" description="Disordered" evidence="1">
    <location>
        <begin position="411"/>
        <end position="436"/>
    </location>
</feature>
<feature type="compositionally biased region" description="Pro residues" evidence="1">
    <location>
        <begin position="425"/>
        <end position="436"/>
    </location>
</feature>
<gene>
    <name evidence="3" type="ORF">ACFFRI_06480</name>
</gene>
<sequence length="436" mass="45956">MNHRAPSAGTTSSYAVRLLVGLLLALFVGLSLAATPASAATATGKVRGAIVQSGSSTPRTNVLWFDAGWRYLGTRKADAGGYSLTLKPGKYFLQFVDQRPAYDVTKNAPATVSVTVYTGSTTVRNVRMRRGASIGGKVLAGGKAAAGAKVVAANTSEQSFTTTADGKGNYALGGLPAGKYSVFTYDRKQTWVARSTYLGSVKGSKFRQVDLRLVTRAGNLLLDVYAGKEPARTTASVTAVSVRTGQFWTARVRQGSVTFKGLFPGRYRVQVPGIGNYLPATVSVRTEVRSQRLVFGSARLTKRGGWITGRIVDANHPTVGLSKAVVRLFDKNGKVLDTTTSSASGAYTLDGQLTTQYGLRVVAGPGPYSDYLGPGSGGNSTSYCKYAVTKVAVSLQTGKRTYAGNLLLKHQPDSAQDGEQCRTPAPTPTPTATPTP</sequence>
<dbReference type="InterPro" id="IPR013783">
    <property type="entry name" value="Ig-like_fold"/>
</dbReference>
<comment type="caution">
    <text evidence="3">The sequence shown here is derived from an EMBL/GenBank/DDBJ whole genome shotgun (WGS) entry which is preliminary data.</text>
</comment>
<protein>
    <submittedName>
        <fullName evidence="3">Collagen binding domain-containing protein</fullName>
    </submittedName>
</protein>
<dbReference type="EMBL" id="JBHMDG010000008">
    <property type="protein sequence ID" value="MFB9312686.1"/>
    <property type="molecule type" value="Genomic_DNA"/>
</dbReference>
<dbReference type="Gene3D" id="2.60.40.10">
    <property type="entry name" value="Immunoglobulins"/>
    <property type="match status" value="2"/>
</dbReference>
<proteinExistence type="predicted"/>
<keyword evidence="2" id="KW-0732">Signal</keyword>
<feature type="signal peptide" evidence="2">
    <location>
        <begin position="1"/>
        <end position="39"/>
    </location>
</feature>
<dbReference type="Proteomes" id="UP001589750">
    <property type="component" value="Unassembled WGS sequence"/>
</dbReference>
<organism evidence="3 4">
    <name type="scientific">Nocardioides plantarum</name>
    <dbReference type="NCBI Taxonomy" id="29299"/>
    <lineage>
        <taxon>Bacteria</taxon>
        <taxon>Bacillati</taxon>
        <taxon>Actinomycetota</taxon>
        <taxon>Actinomycetes</taxon>
        <taxon>Propionibacteriales</taxon>
        <taxon>Nocardioidaceae</taxon>
        <taxon>Nocardioides</taxon>
    </lineage>
</organism>
<accession>A0ABV5K7F7</accession>
<keyword evidence="4" id="KW-1185">Reference proteome</keyword>
<dbReference type="RefSeq" id="WP_140008143.1">
    <property type="nucleotide sequence ID" value="NZ_JBHMDG010000008.1"/>
</dbReference>
<reference evidence="3 4" key="1">
    <citation type="submission" date="2024-09" db="EMBL/GenBank/DDBJ databases">
        <authorList>
            <person name="Sun Q."/>
            <person name="Mori K."/>
        </authorList>
    </citation>
    <scope>NUCLEOTIDE SEQUENCE [LARGE SCALE GENOMIC DNA]</scope>
    <source>
        <strain evidence="3 4">JCM 9626</strain>
    </source>
</reference>
<evidence type="ECO:0000313" key="3">
    <source>
        <dbReference type="EMBL" id="MFB9312686.1"/>
    </source>
</evidence>
<dbReference type="SUPFAM" id="SSF49478">
    <property type="entry name" value="Cna protein B-type domain"/>
    <property type="match status" value="2"/>
</dbReference>
<evidence type="ECO:0000256" key="1">
    <source>
        <dbReference type="SAM" id="MobiDB-lite"/>
    </source>
</evidence>
<feature type="chain" id="PRO_5046162016" evidence="2">
    <location>
        <begin position="40"/>
        <end position="436"/>
    </location>
</feature>
<keyword evidence="3" id="KW-0176">Collagen</keyword>
<name>A0ABV5K7F7_9ACTN</name>
<evidence type="ECO:0000256" key="2">
    <source>
        <dbReference type="SAM" id="SignalP"/>
    </source>
</evidence>
<evidence type="ECO:0000313" key="4">
    <source>
        <dbReference type="Proteomes" id="UP001589750"/>
    </source>
</evidence>